<dbReference type="Pfam" id="PF04542">
    <property type="entry name" value="Sigma70_r2"/>
    <property type="match status" value="1"/>
</dbReference>
<feature type="domain" description="RNA polymerase sigma-70 region 2" evidence="6">
    <location>
        <begin position="29"/>
        <end position="97"/>
    </location>
</feature>
<keyword evidence="8" id="KW-1185">Reference proteome</keyword>
<keyword evidence="4" id="KW-0238">DNA-binding</keyword>
<dbReference type="PANTHER" id="PTHR43133:SF8">
    <property type="entry name" value="RNA POLYMERASE SIGMA FACTOR HI_1459-RELATED"/>
    <property type="match status" value="1"/>
</dbReference>
<dbReference type="Gene3D" id="1.10.1740.10">
    <property type="match status" value="1"/>
</dbReference>
<dbReference type="InterPro" id="IPR039425">
    <property type="entry name" value="RNA_pol_sigma-70-like"/>
</dbReference>
<keyword evidence="3" id="KW-0731">Sigma factor</keyword>
<reference evidence="7" key="1">
    <citation type="submission" date="2023-06" db="EMBL/GenBank/DDBJ databases">
        <title>Genomic of Agaribacillus aureum.</title>
        <authorList>
            <person name="Wang G."/>
        </authorList>
    </citation>
    <scope>NUCLEOTIDE SEQUENCE</scope>
    <source>
        <strain evidence="7">BMA12</strain>
    </source>
</reference>
<dbReference type="NCBIfam" id="TIGR02937">
    <property type="entry name" value="sigma70-ECF"/>
    <property type="match status" value="1"/>
</dbReference>
<evidence type="ECO:0000256" key="5">
    <source>
        <dbReference type="ARBA" id="ARBA00023163"/>
    </source>
</evidence>
<accession>A0ABT8L0V8</accession>
<dbReference type="PANTHER" id="PTHR43133">
    <property type="entry name" value="RNA POLYMERASE ECF-TYPE SIGMA FACTO"/>
    <property type="match status" value="1"/>
</dbReference>
<comment type="caution">
    <text evidence="7">The sequence shown here is derived from an EMBL/GenBank/DDBJ whole genome shotgun (WGS) entry which is preliminary data.</text>
</comment>
<dbReference type="SUPFAM" id="SSF88659">
    <property type="entry name" value="Sigma3 and sigma4 domains of RNA polymerase sigma factors"/>
    <property type="match status" value="1"/>
</dbReference>
<name>A0ABT8L0V8_9BACT</name>
<dbReference type="SUPFAM" id="SSF88946">
    <property type="entry name" value="Sigma2 domain of RNA polymerase sigma factors"/>
    <property type="match status" value="1"/>
</dbReference>
<dbReference type="EMBL" id="JAUJEB010000001">
    <property type="protein sequence ID" value="MDN5211343.1"/>
    <property type="molecule type" value="Genomic_DNA"/>
</dbReference>
<evidence type="ECO:0000313" key="8">
    <source>
        <dbReference type="Proteomes" id="UP001172083"/>
    </source>
</evidence>
<proteinExistence type="inferred from homology"/>
<evidence type="ECO:0000256" key="1">
    <source>
        <dbReference type="ARBA" id="ARBA00010641"/>
    </source>
</evidence>
<dbReference type="RefSeq" id="WP_346756678.1">
    <property type="nucleotide sequence ID" value="NZ_JAUJEB010000001.1"/>
</dbReference>
<keyword evidence="5" id="KW-0804">Transcription</keyword>
<comment type="similarity">
    <text evidence="1">Belongs to the sigma-70 factor family. ECF subfamily.</text>
</comment>
<evidence type="ECO:0000313" key="7">
    <source>
        <dbReference type="EMBL" id="MDN5211343.1"/>
    </source>
</evidence>
<evidence type="ECO:0000259" key="6">
    <source>
        <dbReference type="Pfam" id="PF04542"/>
    </source>
</evidence>
<evidence type="ECO:0000256" key="3">
    <source>
        <dbReference type="ARBA" id="ARBA00023082"/>
    </source>
</evidence>
<gene>
    <name evidence="7" type="ORF">QQ020_04755</name>
</gene>
<evidence type="ECO:0000256" key="2">
    <source>
        <dbReference type="ARBA" id="ARBA00023015"/>
    </source>
</evidence>
<dbReference type="Proteomes" id="UP001172083">
    <property type="component" value="Unassembled WGS sequence"/>
</dbReference>
<keyword evidence="2" id="KW-0805">Transcription regulation</keyword>
<dbReference type="InterPro" id="IPR007627">
    <property type="entry name" value="RNA_pol_sigma70_r2"/>
</dbReference>
<dbReference type="InterPro" id="IPR014284">
    <property type="entry name" value="RNA_pol_sigma-70_dom"/>
</dbReference>
<dbReference type="InterPro" id="IPR013325">
    <property type="entry name" value="RNA_pol_sigma_r2"/>
</dbReference>
<evidence type="ECO:0000256" key="4">
    <source>
        <dbReference type="ARBA" id="ARBA00023125"/>
    </source>
</evidence>
<organism evidence="7 8">
    <name type="scientific">Agaribacillus aureus</name>
    <dbReference type="NCBI Taxonomy" id="3051825"/>
    <lineage>
        <taxon>Bacteria</taxon>
        <taxon>Pseudomonadati</taxon>
        <taxon>Bacteroidota</taxon>
        <taxon>Cytophagia</taxon>
        <taxon>Cytophagales</taxon>
        <taxon>Splendidivirgaceae</taxon>
        <taxon>Agaribacillus</taxon>
    </lineage>
</organism>
<sequence length="203" mass="23647">MQVSGKLTNEDLILAIKSGTNIDEAISFIYKNYYSLLENIVLSNNGNKADAEDIIQEVLVIFIEMVNKDKYRAEASVKSFLYTLTRNLWISELRKKSSAQKRNTSYEDSRELIERDISDYLVYHESRKLVMTLFEKLGEKCNKILTYFYYDNFSMKEILQKVDYESEQVLRNKKYKCLKGLINMVNSSPGIKENLKTALQNGK</sequence>
<dbReference type="InterPro" id="IPR013324">
    <property type="entry name" value="RNA_pol_sigma_r3/r4-like"/>
</dbReference>
<protein>
    <submittedName>
        <fullName evidence="7">Sigma-70 family RNA polymerase sigma factor</fullName>
    </submittedName>
</protein>